<accession>A0AAD6ZL93</accession>
<reference evidence="2" key="1">
    <citation type="submission" date="2023-03" db="EMBL/GenBank/DDBJ databases">
        <title>Massive genome expansion in bonnet fungi (Mycena s.s.) driven by repeated elements and novel gene families across ecological guilds.</title>
        <authorList>
            <consortium name="Lawrence Berkeley National Laboratory"/>
            <person name="Harder C.B."/>
            <person name="Miyauchi S."/>
            <person name="Viragh M."/>
            <person name="Kuo A."/>
            <person name="Thoen E."/>
            <person name="Andreopoulos B."/>
            <person name="Lu D."/>
            <person name="Skrede I."/>
            <person name="Drula E."/>
            <person name="Henrissat B."/>
            <person name="Morin E."/>
            <person name="Kohler A."/>
            <person name="Barry K."/>
            <person name="LaButti K."/>
            <person name="Morin E."/>
            <person name="Salamov A."/>
            <person name="Lipzen A."/>
            <person name="Mereny Z."/>
            <person name="Hegedus B."/>
            <person name="Baldrian P."/>
            <person name="Stursova M."/>
            <person name="Weitz H."/>
            <person name="Taylor A."/>
            <person name="Grigoriev I.V."/>
            <person name="Nagy L.G."/>
            <person name="Martin F."/>
            <person name="Kauserud H."/>
        </authorList>
    </citation>
    <scope>NUCLEOTIDE SEQUENCE</scope>
    <source>
        <strain evidence="2">CBHHK002</strain>
    </source>
</reference>
<evidence type="ECO:0000313" key="2">
    <source>
        <dbReference type="EMBL" id="KAJ7326448.1"/>
    </source>
</evidence>
<feature type="region of interest" description="Disordered" evidence="1">
    <location>
        <begin position="28"/>
        <end position="90"/>
    </location>
</feature>
<proteinExistence type="predicted"/>
<dbReference type="EMBL" id="JARIHO010000042">
    <property type="protein sequence ID" value="KAJ7326448.1"/>
    <property type="molecule type" value="Genomic_DNA"/>
</dbReference>
<protein>
    <submittedName>
        <fullName evidence="2">Uncharacterized protein</fullName>
    </submittedName>
</protein>
<dbReference type="Proteomes" id="UP001218218">
    <property type="component" value="Unassembled WGS sequence"/>
</dbReference>
<keyword evidence="3" id="KW-1185">Reference proteome</keyword>
<evidence type="ECO:0000256" key="1">
    <source>
        <dbReference type="SAM" id="MobiDB-lite"/>
    </source>
</evidence>
<sequence length="135" mass="14451">MVQVLPLLPALSTRPTMRSMLRETCLASKPRMADADYQANGPPPSPNPSPAKEESSPVSPPATAPSSSASKEKHALEHTPASIPSTSGLHVDKSSVVIKKWSMSRSVTLVAANLIHRASKVVSRIAGGDWYGWRR</sequence>
<organism evidence="2 3">
    <name type="scientific">Mycena albidolilacea</name>
    <dbReference type="NCBI Taxonomy" id="1033008"/>
    <lineage>
        <taxon>Eukaryota</taxon>
        <taxon>Fungi</taxon>
        <taxon>Dikarya</taxon>
        <taxon>Basidiomycota</taxon>
        <taxon>Agaricomycotina</taxon>
        <taxon>Agaricomycetes</taxon>
        <taxon>Agaricomycetidae</taxon>
        <taxon>Agaricales</taxon>
        <taxon>Marasmiineae</taxon>
        <taxon>Mycenaceae</taxon>
        <taxon>Mycena</taxon>
    </lineage>
</organism>
<name>A0AAD6ZL93_9AGAR</name>
<dbReference type="AlphaFoldDB" id="A0AAD6ZL93"/>
<comment type="caution">
    <text evidence="2">The sequence shown here is derived from an EMBL/GenBank/DDBJ whole genome shotgun (WGS) entry which is preliminary data.</text>
</comment>
<evidence type="ECO:0000313" key="3">
    <source>
        <dbReference type="Proteomes" id="UP001218218"/>
    </source>
</evidence>
<gene>
    <name evidence="2" type="ORF">DFH08DRAFT_1084980</name>
</gene>